<feature type="compositionally biased region" description="Basic and acidic residues" evidence="1">
    <location>
        <begin position="29"/>
        <end position="46"/>
    </location>
</feature>
<evidence type="ECO:0000313" key="3">
    <source>
        <dbReference type="Proteomes" id="UP000216363"/>
    </source>
</evidence>
<dbReference type="AlphaFoldDB" id="A0A256GCA2"/>
<accession>A0A256GCA2</accession>
<name>A0A256GCA2_9HYPH</name>
<gene>
    <name evidence="2" type="ORF">CES86_4832</name>
</gene>
<dbReference type="EMBL" id="NNRN01000062">
    <property type="protein sequence ID" value="OYR24546.1"/>
    <property type="molecule type" value="Genomic_DNA"/>
</dbReference>
<organism evidence="2 3">
    <name type="scientific">Brucella lupini</name>
    <dbReference type="NCBI Taxonomy" id="255457"/>
    <lineage>
        <taxon>Bacteria</taxon>
        <taxon>Pseudomonadati</taxon>
        <taxon>Pseudomonadota</taxon>
        <taxon>Alphaproteobacteria</taxon>
        <taxon>Hyphomicrobiales</taxon>
        <taxon>Brucellaceae</taxon>
        <taxon>Brucella/Ochrobactrum group</taxon>
        <taxon>Brucella</taxon>
    </lineage>
</organism>
<evidence type="ECO:0000313" key="2">
    <source>
        <dbReference type="EMBL" id="OYR24546.1"/>
    </source>
</evidence>
<protein>
    <submittedName>
        <fullName evidence="2">Uncharacterized protein</fullName>
    </submittedName>
</protein>
<proteinExistence type="predicted"/>
<feature type="region of interest" description="Disordered" evidence="1">
    <location>
        <begin position="20"/>
        <end position="46"/>
    </location>
</feature>
<evidence type="ECO:0000256" key="1">
    <source>
        <dbReference type="SAM" id="MobiDB-lite"/>
    </source>
</evidence>
<sequence>MLADLDWLITEAPVKLRFRSESSDQSGKLNREKECGRCQKDRENAA</sequence>
<comment type="caution">
    <text evidence="2">The sequence shown here is derived from an EMBL/GenBank/DDBJ whole genome shotgun (WGS) entry which is preliminary data.</text>
</comment>
<reference evidence="2 3" key="1">
    <citation type="submission" date="2017-07" db="EMBL/GenBank/DDBJ databases">
        <title>Draft genome of Ochrobactrum lupini type strain LUP21.</title>
        <authorList>
            <person name="Krzyzanowska D.M."/>
            <person name="Jafra S."/>
        </authorList>
    </citation>
    <scope>NUCLEOTIDE SEQUENCE [LARGE SCALE GENOMIC DNA]</scope>
    <source>
        <strain evidence="2 3">LUP21</strain>
    </source>
</reference>
<dbReference type="Proteomes" id="UP000216363">
    <property type="component" value="Unassembled WGS sequence"/>
</dbReference>